<dbReference type="AlphaFoldDB" id="A0AAN8G9K0"/>
<protein>
    <submittedName>
        <fullName evidence="1">Uncharacterized protein</fullName>
    </submittedName>
</protein>
<proteinExistence type="predicted"/>
<comment type="caution">
    <text evidence="1">The sequence shown here is derived from an EMBL/GenBank/DDBJ whole genome shotgun (WGS) entry which is preliminary data.</text>
</comment>
<accession>A0AAN8G9K0</accession>
<keyword evidence="2" id="KW-1185">Reference proteome</keyword>
<dbReference type="Proteomes" id="UP001335648">
    <property type="component" value="Unassembled WGS sequence"/>
</dbReference>
<gene>
    <name evidence="1" type="ORF">CesoFtcFv8_025660</name>
</gene>
<evidence type="ECO:0000313" key="1">
    <source>
        <dbReference type="EMBL" id="KAK5876293.1"/>
    </source>
</evidence>
<sequence length="94" mass="9996">MSNALCGMSKTLLGNVNRQNLGRGPFGSVTLSCTAGFDCMVMGNVLSGDSYPSCLSQSRTLIVCGDGCLIFSGDVCCRLRGQIGHWPDTRKTAW</sequence>
<evidence type="ECO:0000313" key="2">
    <source>
        <dbReference type="Proteomes" id="UP001335648"/>
    </source>
</evidence>
<reference evidence="1 2" key="1">
    <citation type="journal article" date="2023" name="Mol. Biol. Evol.">
        <title>Genomics of Secondarily Temperate Adaptation in the Only Non-Antarctic Icefish.</title>
        <authorList>
            <person name="Rivera-Colon A.G."/>
            <person name="Rayamajhi N."/>
            <person name="Minhas B.F."/>
            <person name="Madrigal G."/>
            <person name="Bilyk K.T."/>
            <person name="Yoon V."/>
            <person name="Hune M."/>
            <person name="Gregory S."/>
            <person name="Cheng C.H.C."/>
            <person name="Catchen J.M."/>
        </authorList>
    </citation>
    <scope>NUCLEOTIDE SEQUENCE [LARGE SCALE GENOMIC DNA]</scope>
    <source>
        <strain evidence="1">JC2023a</strain>
    </source>
</reference>
<dbReference type="EMBL" id="JAULUE010002067">
    <property type="protein sequence ID" value="KAK5876293.1"/>
    <property type="molecule type" value="Genomic_DNA"/>
</dbReference>
<organism evidence="1 2">
    <name type="scientific">Champsocephalus esox</name>
    <name type="common">pike icefish</name>
    <dbReference type="NCBI Taxonomy" id="159716"/>
    <lineage>
        <taxon>Eukaryota</taxon>
        <taxon>Metazoa</taxon>
        <taxon>Chordata</taxon>
        <taxon>Craniata</taxon>
        <taxon>Vertebrata</taxon>
        <taxon>Euteleostomi</taxon>
        <taxon>Actinopterygii</taxon>
        <taxon>Neopterygii</taxon>
        <taxon>Teleostei</taxon>
        <taxon>Neoteleostei</taxon>
        <taxon>Acanthomorphata</taxon>
        <taxon>Eupercaria</taxon>
        <taxon>Perciformes</taxon>
        <taxon>Notothenioidei</taxon>
        <taxon>Channichthyidae</taxon>
        <taxon>Champsocephalus</taxon>
    </lineage>
</organism>
<name>A0AAN8G9K0_9TELE</name>